<organism evidence="2 3">
    <name type="scientific">Cyclotella atomus</name>
    <dbReference type="NCBI Taxonomy" id="382360"/>
    <lineage>
        <taxon>Eukaryota</taxon>
        <taxon>Sar</taxon>
        <taxon>Stramenopiles</taxon>
        <taxon>Ochrophyta</taxon>
        <taxon>Bacillariophyta</taxon>
        <taxon>Coscinodiscophyceae</taxon>
        <taxon>Thalassiosirophycidae</taxon>
        <taxon>Stephanodiscales</taxon>
        <taxon>Stephanodiscaceae</taxon>
        <taxon>Cyclotella</taxon>
    </lineage>
</organism>
<evidence type="ECO:0008006" key="4">
    <source>
        <dbReference type="Google" id="ProtNLM"/>
    </source>
</evidence>
<dbReference type="EMBL" id="JALLPJ020000956">
    <property type="protein sequence ID" value="KAL3779056.1"/>
    <property type="molecule type" value="Genomic_DNA"/>
</dbReference>
<dbReference type="AlphaFoldDB" id="A0ABD3NU88"/>
<sequence length="379" mass="42237">MVTTAPKDPIDQFLDKLPSNLMQEIIGNDSEALGRRLNLVSKGSEALRILKAKKAVLTNKERPIIRAGLVVDFLCRQGLSFRQTSIPTQTLSDLLGVKKRKDIEQMQALICSHLESSFQKSSSRQGQKRKQSSSLANKRSESQNESQILGTNLVRDLCIRLGPIISSAELAASYAQRLFDTLANNIPENSSGKRYSRENRLIMDDISRNTEYYEAACLFLAVQKIEGTDDSRKPISWQPSKATNKKDPKGLITSKEDSDEDNVELDVDDDRALTRMDIINTANLREGMFNDTLAVVSDYIQDVSIPIPMNTAVDQDSSIISEQDGSTAAAADASNPSKKRRMVSETFEKWKQNTLEGKADDLELLQMAADEVLRKYDIA</sequence>
<name>A0ABD3NU88_9STRA</name>
<dbReference type="Proteomes" id="UP001530400">
    <property type="component" value="Unassembled WGS sequence"/>
</dbReference>
<evidence type="ECO:0000313" key="3">
    <source>
        <dbReference type="Proteomes" id="UP001530400"/>
    </source>
</evidence>
<reference evidence="2 3" key="1">
    <citation type="submission" date="2024-10" db="EMBL/GenBank/DDBJ databases">
        <title>Updated reference genomes for cyclostephanoid diatoms.</title>
        <authorList>
            <person name="Roberts W.R."/>
            <person name="Alverson A.J."/>
        </authorList>
    </citation>
    <scope>NUCLEOTIDE SEQUENCE [LARGE SCALE GENOMIC DNA]</scope>
    <source>
        <strain evidence="2 3">AJA010-31</strain>
    </source>
</reference>
<protein>
    <recommendedName>
        <fullName evidence="4">F-box domain-containing protein</fullName>
    </recommendedName>
</protein>
<comment type="caution">
    <text evidence="2">The sequence shown here is derived from an EMBL/GenBank/DDBJ whole genome shotgun (WGS) entry which is preliminary data.</text>
</comment>
<evidence type="ECO:0000256" key="1">
    <source>
        <dbReference type="SAM" id="MobiDB-lite"/>
    </source>
</evidence>
<feature type="region of interest" description="Disordered" evidence="1">
    <location>
        <begin position="120"/>
        <end position="143"/>
    </location>
</feature>
<gene>
    <name evidence="2" type="ORF">ACHAWO_000686</name>
</gene>
<feature type="region of interest" description="Disordered" evidence="1">
    <location>
        <begin position="230"/>
        <end position="263"/>
    </location>
</feature>
<evidence type="ECO:0000313" key="2">
    <source>
        <dbReference type="EMBL" id="KAL3779056.1"/>
    </source>
</evidence>
<accession>A0ABD3NU88</accession>
<keyword evidence="3" id="KW-1185">Reference proteome</keyword>
<proteinExistence type="predicted"/>
<feature type="region of interest" description="Disordered" evidence="1">
    <location>
        <begin position="321"/>
        <end position="344"/>
    </location>
</feature>